<evidence type="ECO:0000313" key="3">
    <source>
        <dbReference type="Proteomes" id="UP000012073"/>
    </source>
</evidence>
<gene>
    <name evidence="2" type="ORF">CHC_T00000349001</name>
</gene>
<name>R7QQ43_CHOCR</name>
<reference evidence="3" key="1">
    <citation type="journal article" date="2013" name="Proc. Natl. Acad. Sci. U.S.A.">
        <title>Genome structure and metabolic features in the red seaweed Chondrus crispus shed light on evolution of the Archaeplastida.</title>
        <authorList>
            <person name="Collen J."/>
            <person name="Porcel B."/>
            <person name="Carre W."/>
            <person name="Ball S.G."/>
            <person name="Chaparro C."/>
            <person name="Tonon T."/>
            <person name="Barbeyron T."/>
            <person name="Michel G."/>
            <person name="Noel B."/>
            <person name="Valentin K."/>
            <person name="Elias M."/>
            <person name="Artiguenave F."/>
            <person name="Arun A."/>
            <person name="Aury J.M."/>
            <person name="Barbosa-Neto J.F."/>
            <person name="Bothwell J.H."/>
            <person name="Bouget F.Y."/>
            <person name="Brillet L."/>
            <person name="Cabello-Hurtado F."/>
            <person name="Capella-Gutierrez S."/>
            <person name="Charrier B."/>
            <person name="Cladiere L."/>
            <person name="Cock J.M."/>
            <person name="Coelho S.M."/>
            <person name="Colleoni C."/>
            <person name="Czjzek M."/>
            <person name="Da Silva C."/>
            <person name="Delage L."/>
            <person name="Denoeud F."/>
            <person name="Deschamps P."/>
            <person name="Dittami S.M."/>
            <person name="Gabaldon T."/>
            <person name="Gachon C.M."/>
            <person name="Groisillier A."/>
            <person name="Herve C."/>
            <person name="Jabbari K."/>
            <person name="Katinka M."/>
            <person name="Kloareg B."/>
            <person name="Kowalczyk N."/>
            <person name="Labadie K."/>
            <person name="Leblanc C."/>
            <person name="Lopez P.J."/>
            <person name="McLachlan D.H."/>
            <person name="Meslet-Cladiere L."/>
            <person name="Moustafa A."/>
            <person name="Nehr Z."/>
            <person name="Nyvall Collen P."/>
            <person name="Panaud O."/>
            <person name="Partensky F."/>
            <person name="Poulain J."/>
            <person name="Rensing S.A."/>
            <person name="Rousvoal S."/>
            <person name="Samson G."/>
            <person name="Symeonidi A."/>
            <person name="Weissenbach J."/>
            <person name="Zambounis A."/>
            <person name="Wincker P."/>
            <person name="Boyen C."/>
        </authorList>
    </citation>
    <scope>NUCLEOTIDE SEQUENCE [LARGE SCALE GENOMIC DNA]</scope>
    <source>
        <strain evidence="3">cv. Stackhouse</strain>
    </source>
</reference>
<dbReference type="GeneID" id="17317617"/>
<evidence type="ECO:0000256" key="1">
    <source>
        <dbReference type="SAM" id="MobiDB-lite"/>
    </source>
</evidence>
<evidence type="ECO:0000313" key="2">
    <source>
        <dbReference type="EMBL" id="CDF39596.1"/>
    </source>
</evidence>
<organism evidence="2 3">
    <name type="scientific">Chondrus crispus</name>
    <name type="common">Carrageen Irish moss</name>
    <name type="synonym">Polymorpha crispa</name>
    <dbReference type="NCBI Taxonomy" id="2769"/>
    <lineage>
        <taxon>Eukaryota</taxon>
        <taxon>Rhodophyta</taxon>
        <taxon>Florideophyceae</taxon>
        <taxon>Rhodymeniophycidae</taxon>
        <taxon>Gigartinales</taxon>
        <taxon>Gigartinaceae</taxon>
        <taxon>Chondrus</taxon>
    </lineage>
</organism>
<accession>R7QQ43</accession>
<proteinExistence type="predicted"/>
<dbReference type="Proteomes" id="UP000012073">
    <property type="component" value="Unassembled WGS sequence"/>
</dbReference>
<dbReference type="RefSeq" id="XP_005709890.1">
    <property type="nucleotide sequence ID" value="XM_005709833.1"/>
</dbReference>
<feature type="region of interest" description="Disordered" evidence="1">
    <location>
        <begin position="91"/>
        <end position="127"/>
    </location>
</feature>
<dbReference type="AlphaFoldDB" id="R7QQ43"/>
<dbReference type="KEGG" id="ccp:CHC_T00000349001"/>
<dbReference type="Gramene" id="CDF39596">
    <property type="protein sequence ID" value="CDF39596"/>
    <property type="gene ID" value="CHC_T00000349001"/>
</dbReference>
<feature type="compositionally biased region" description="Basic and acidic residues" evidence="1">
    <location>
        <begin position="97"/>
        <end position="115"/>
    </location>
</feature>
<sequence>MRGLRRKGRGANVWLGRSFLVEDEEGKGLGWSGRSGEWGWSAMALFGLGAVRCSFLGVDVLAFIVGIVGVDACGFRECEKVVGGGWLRGGGARGRSVGHEREVERLKKNGQDRDAGVSQWGEVNGGR</sequence>
<keyword evidence="3" id="KW-1185">Reference proteome</keyword>
<protein>
    <submittedName>
        <fullName evidence="2">Uncharacterized protein</fullName>
    </submittedName>
</protein>
<dbReference type="EMBL" id="HG002055">
    <property type="protein sequence ID" value="CDF39596.1"/>
    <property type="molecule type" value="Genomic_DNA"/>
</dbReference>